<evidence type="ECO:0000313" key="2">
    <source>
        <dbReference type="Proteomes" id="UP001066276"/>
    </source>
</evidence>
<dbReference type="EMBL" id="JANPWB010000010">
    <property type="protein sequence ID" value="KAJ1141371.1"/>
    <property type="molecule type" value="Genomic_DNA"/>
</dbReference>
<sequence>MVGERRSGPGALQLPELAADGLLDTALTAIPAPDRAGVAEEGLPAIACTFTSYYECLYAPVPQPTAERENSIPADIPLPSLPSFLAAELDLPMSEEEVGIAISTFQFGKMAGPDGYPVEYYKQFWSHLIPPLVGEY</sequence>
<evidence type="ECO:0000313" key="1">
    <source>
        <dbReference type="EMBL" id="KAJ1141371.1"/>
    </source>
</evidence>
<accession>A0AAV7QPW0</accession>
<gene>
    <name evidence="1" type="ORF">NDU88_007704</name>
</gene>
<dbReference type="AlphaFoldDB" id="A0AAV7QPW0"/>
<dbReference type="Proteomes" id="UP001066276">
    <property type="component" value="Chromosome 6"/>
</dbReference>
<protein>
    <submittedName>
        <fullName evidence="1">Uncharacterized protein</fullName>
    </submittedName>
</protein>
<keyword evidence="2" id="KW-1185">Reference proteome</keyword>
<reference evidence="1" key="1">
    <citation type="journal article" date="2022" name="bioRxiv">
        <title>Sequencing and chromosome-scale assembly of the giantPleurodeles waltlgenome.</title>
        <authorList>
            <person name="Brown T."/>
            <person name="Elewa A."/>
            <person name="Iarovenko S."/>
            <person name="Subramanian E."/>
            <person name="Araus A.J."/>
            <person name="Petzold A."/>
            <person name="Susuki M."/>
            <person name="Suzuki K.-i.T."/>
            <person name="Hayashi T."/>
            <person name="Toyoda A."/>
            <person name="Oliveira C."/>
            <person name="Osipova E."/>
            <person name="Leigh N.D."/>
            <person name="Simon A."/>
            <person name="Yun M.H."/>
        </authorList>
    </citation>
    <scope>NUCLEOTIDE SEQUENCE</scope>
    <source>
        <strain evidence="1">20211129_DDA</strain>
        <tissue evidence="1">Liver</tissue>
    </source>
</reference>
<comment type="caution">
    <text evidence="1">The sequence shown here is derived from an EMBL/GenBank/DDBJ whole genome shotgun (WGS) entry which is preliminary data.</text>
</comment>
<proteinExistence type="predicted"/>
<organism evidence="1 2">
    <name type="scientific">Pleurodeles waltl</name>
    <name type="common">Iberian ribbed newt</name>
    <dbReference type="NCBI Taxonomy" id="8319"/>
    <lineage>
        <taxon>Eukaryota</taxon>
        <taxon>Metazoa</taxon>
        <taxon>Chordata</taxon>
        <taxon>Craniata</taxon>
        <taxon>Vertebrata</taxon>
        <taxon>Euteleostomi</taxon>
        <taxon>Amphibia</taxon>
        <taxon>Batrachia</taxon>
        <taxon>Caudata</taxon>
        <taxon>Salamandroidea</taxon>
        <taxon>Salamandridae</taxon>
        <taxon>Pleurodelinae</taxon>
        <taxon>Pleurodeles</taxon>
    </lineage>
</organism>
<name>A0AAV7QPW0_PLEWA</name>